<accession>A0A096AJQ9</accession>
<dbReference type="InterPro" id="IPR006043">
    <property type="entry name" value="NCS2"/>
</dbReference>
<dbReference type="RefSeq" id="WP_038152593.1">
    <property type="nucleotide sequence ID" value="NZ_JRNT01000014.1"/>
</dbReference>
<dbReference type="GO" id="GO:0005345">
    <property type="term" value="F:purine nucleobase transmembrane transporter activity"/>
    <property type="evidence" value="ECO:0007669"/>
    <property type="project" value="TreeGrafter"/>
</dbReference>
<dbReference type="PIRSF" id="PIRSF005353">
    <property type="entry name" value="PbuG"/>
    <property type="match status" value="1"/>
</dbReference>
<feature type="transmembrane region" description="Helical" evidence="9">
    <location>
        <begin position="49"/>
        <end position="68"/>
    </location>
</feature>
<feature type="transmembrane region" description="Helical" evidence="9">
    <location>
        <begin position="192"/>
        <end position="209"/>
    </location>
</feature>
<keyword evidence="7 8" id="KW-0472">Membrane</keyword>
<organism evidence="10 11">
    <name type="scientific">Veillonella montpellierensis DNF00314</name>
    <dbReference type="NCBI Taxonomy" id="1401067"/>
    <lineage>
        <taxon>Bacteria</taxon>
        <taxon>Bacillati</taxon>
        <taxon>Bacillota</taxon>
        <taxon>Negativicutes</taxon>
        <taxon>Veillonellales</taxon>
        <taxon>Veillonellaceae</taxon>
        <taxon>Veillonella</taxon>
    </lineage>
</organism>
<evidence type="ECO:0000256" key="6">
    <source>
        <dbReference type="ARBA" id="ARBA00022989"/>
    </source>
</evidence>
<keyword evidence="3 8" id="KW-0813">Transport</keyword>
<evidence type="ECO:0000256" key="1">
    <source>
        <dbReference type="ARBA" id="ARBA00004651"/>
    </source>
</evidence>
<feature type="transmembrane region" description="Helical" evidence="9">
    <location>
        <begin position="216"/>
        <end position="235"/>
    </location>
</feature>
<dbReference type="PANTHER" id="PTHR43337">
    <property type="entry name" value="XANTHINE/URACIL PERMEASE C887.17-RELATED"/>
    <property type="match status" value="1"/>
</dbReference>
<keyword evidence="6 8" id="KW-1133">Transmembrane helix</keyword>
<evidence type="ECO:0000256" key="7">
    <source>
        <dbReference type="ARBA" id="ARBA00023136"/>
    </source>
</evidence>
<comment type="caution">
    <text evidence="10">The sequence shown here is derived from an EMBL/GenBank/DDBJ whole genome shotgun (WGS) entry which is preliminary data.</text>
</comment>
<gene>
    <name evidence="10" type="ORF">HMPREF0872_05475</name>
</gene>
<dbReference type="EMBL" id="JRNT01000014">
    <property type="protein sequence ID" value="KGF47298.1"/>
    <property type="molecule type" value="Genomic_DNA"/>
</dbReference>
<sequence length="455" mass="47755">MLEKLFSLRERNTTVKTEIIAGLTTFITMAYILFLAPNILGIAGMDKDAVLIATALGGGLVTIAMGLIVNYPIALAPGVGLLAFYAFTVVLGMHIPWQTALGAVFISGMVFLVLTLTSIRQMIVKGIPASMKIAITVGIGLFITIIGLKLSGLMTVSLSLSPESMAALSQSHGSLVPPASETLLTLGNFHDPHTLLSLFGVIITGLLMARNVQGSLLIGVIVTTIVAHITGNASIPDNFTCLAIPDMSKAAFFELDIPSAFHMGLITIIFSFTFVELFDSMGTLIGTATKAKIADPKTGSFPGLGKAMTVDAIGVSVGSLLGASTITAFVESTAGVGAGGRTGLTAVTTGILFLLCLFFTPLITIVPSCATSPILIIVGALMIGAIRDIDFDDWTEGFPAFLVITLMPFTYSIANGISAGLVIYPLVKLITGRAKEVNWIMYVLAILVLIRYIAF</sequence>
<proteinExistence type="inferred from homology"/>
<feature type="transmembrane region" description="Helical" evidence="9">
    <location>
        <begin position="20"/>
        <end position="43"/>
    </location>
</feature>
<feature type="transmembrane region" description="Helical" evidence="9">
    <location>
        <begin position="131"/>
        <end position="150"/>
    </location>
</feature>
<evidence type="ECO:0000313" key="11">
    <source>
        <dbReference type="Proteomes" id="UP000029628"/>
    </source>
</evidence>
<keyword evidence="11" id="KW-1185">Reference proteome</keyword>
<dbReference type="Pfam" id="PF00860">
    <property type="entry name" value="Xan_ur_permease"/>
    <property type="match status" value="1"/>
</dbReference>
<comment type="subcellular location">
    <subcellularLocation>
        <location evidence="1 8">Cell membrane</location>
        <topology evidence="1 8">Multi-pass membrane protein</topology>
    </subcellularLocation>
</comment>
<evidence type="ECO:0000256" key="9">
    <source>
        <dbReference type="SAM" id="Phobius"/>
    </source>
</evidence>
<comment type="similarity">
    <text evidence="2 8">Belongs to the nucleobase:cation symporter-2 (NCS2) (TC 2.A.40) family. Azg-like subfamily.</text>
</comment>
<keyword evidence="4 8" id="KW-1003">Cell membrane</keyword>
<dbReference type="InterPro" id="IPR045018">
    <property type="entry name" value="Azg-like"/>
</dbReference>
<feature type="transmembrane region" description="Helical" evidence="9">
    <location>
        <begin position="369"/>
        <end position="386"/>
    </location>
</feature>
<feature type="transmembrane region" description="Helical" evidence="9">
    <location>
        <begin position="101"/>
        <end position="119"/>
    </location>
</feature>
<keyword evidence="5 8" id="KW-0812">Transmembrane</keyword>
<evidence type="ECO:0000256" key="2">
    <source>
        <dbReference type="ARBA" id="ARBA00005697"/>
    </source>
</evidence>
<dbReference type="InterPro" id="IPR026033">
    <property type="entry name" value="Azg-like_bact_archaea"/>
</dbReference>
<feature type="transmembrane region" description="Helical" evidence="9">
    <location>
        <begin position="398"/>
        <end position="424"/>
    </location>
</feature>
<dbReference type="AlphaFoldDB" id="A0A096AJQ9"/>
<evidence type="ECO:0000256" key="3">
    <source>
        <dbReference type="ARBA" id="ARBA00022448"/>
    </source>
</evidence>
<dbReference type="eggNOG" id="COG2252">
    <property type="taxonomic scope" value="Bacteria"/>
</dbReference>
<feature type="transmembrane region" description="Helical" evidence="9">
    <location>
        <begin position="342"/>
        <end position="362"/>
    </location>
</feature>
<reference evidence="10 11" key="1">
    <citation type="submission" date="2014-07" db="EMBL/GenBank/DDBJ databases">
        <authorList>
            <person name="McCorrison J."/>
            <person name="Sanka R."/>
            <person name="Torralba M."/>
            <person name="Gillis M."/>
            <person name="Haft D.H."/>
            <person name="Methe B."/>
            <person name="Sutton G."/>
            <person name="Nelson K.E."/>
        </authorList>
    </citation>
    <scope>NUCLEOTIDE SEQUENCE [LARGE SCALE GENOMIC DNA]</scope>
    <source>
        <strain evidence="10 11">DNF00314</strain>
    </source>
</reference>
<evidence type="ECO:0000313" key="10">
    <source>
        <dbReference type="EMBL" id="KGF47298.1"/>
    </source>
</evidence>
<evidence type="ECO:0000256" key="5">
    <source>
        <dbReference type="ARBA" id="ARBA00022692"/>
    </source>
</evidence>
<feature type="transmembrane region" description="Helical" evidence="9">
    <location>
        <begin position="75"/>
        <end position="95"/>
    </location>
</feature>
<protein>
    <submittedName>
        <fullName evidence="10">Guanine permease</fullName>
    </submittedName>
</protein>
<dbReference type="PANTHER" id="PTHR43337:SF1">
    <property type="entry name" value="XANTHINE_URACIL PERMEASE C887.17-RELATED"/>
    <property type="match status" value="1"/>
</dbReference>
<feature type="transmembrane region" description="Helical" evidence="9">
    <location>
        <begin position="436"/>
        <end position="454"/>
    </location>
</feature>
<evidence type="ECO:0000256" key="8">
    <source>
        <dbReference type="PIRNR" id="PIRNR005353"/>
    </source>
</evidence>
<evidence type="ECO:0000256" key="4">
    <source>
        <dbReference type="ARBA" id="ARBA00022475"/>
    </source>
</evidence>
<feature type="transmembrane region" description="Helical" evidence="9">
    <location>
        <begin position="255"/>
        <end position="275"/>
    </location>
</feature>
<name>A0A096AJQ9_9FIRM</name>
<feature type="transmembrane region" description="Helical" evidence="9">
    <location>
        <begin position="310"/>
        <end position="330"/>
    </location>
</feature>
<dbReference type="GO" id="GO:0005886">
    <property type="term" value="C:plasma membrane"/>
    <property type="evidence" value="ECO:0007669"/>
    <property type="project" value="UniProtKB-SubCell"/>
</dbReference>
<dbReference type="Proteomes" id="UP000029628">
    <property type="component" value="Unassembled WGS sequence"/>
</dbReference>